<dbReference type="Gene3D" id="3.40.50.880">
    <property type="match status" value="2"/>
</dbReference>
<accession>A0A6G8QAJ9</accession>
<keyword evidence="4" id="KW-1185">Reference proteome</keyword>
<feature type="domain" description="DJ-1/PfpI" evidence="2">
    <location>
        <begin position="75"/>
        <end position="239"/>
    </location>
</feature>
<dbReference type="InterPro" id="IPR002818">
    <property type="entry name" value="DJ-1/PfpI"/>
</dbReference>
<keyword evidence="1" id="KW-1133">Transmembrane helix</keyword>
<dbReference type="Proteomes" id="UP000501452">
    <property type="component" value="Chromosome"/>
</dbReference>
<reference evidence="3 4" key="1">
    <citation type="submission" date="2019-10" db="EMBL/GenBank/DDBJ databases">
        <title>Rubrobacter sp nov SCSIO 52090 isolated from a deep-sea sediment in the South China Sea.</title>
        <authorList>
            <person name="Chen R.W."/>
        </authorList>
    </citation>
    <scope>NUCLEOTIDE SEQUENCE [LARGE SCALE GENOMIC DNA]</scope>
    <source>
        <strain evidence="3 4">SCSIO 52909</strain>
    </source>
</reference>
<dbReference type="Pfam" id="PF01965">
    <property type="entry name" value="DJ-1_PfpI"/>
    <property type="match status" value="1"/>
</dbReference>
<dbReference type="KEGG" id="rub:GBA63_12340"/>
<dbReference type="AlphaFoldDB" id="A0A6G8QAJ9"/>
<feature type="transmembrane region" description="Helical" evidence="1">
    <location>
        <begin position="21"/>
        <end position="43"/>
    </location>
</feature>
<dbReference type="InterPro" id="IPR052158">
    <property type="entry name" value="INH-QAR"/>
</dbReference>
<dbReference type="PANTHER" id="PTHR43130:SF3">
    <property type="entry name" value="HTH-TYPE TRANSCRIPTIONAL REGULATOR RV1931C"/>
    <property type="match status" value="1"/>
</dbReference>
<evidence type="ECO:0000256" key="1">
    <source>
        <dbReference type="SAM" id="Phobius"/>
    </source>
</evidence>
<organism evidence="3 4">
    <name type="scientific">Rubrobacter tropicus</name>
    <dbReference type="NCBI Taxonomy" id="2653851"/>
    <lineage>
        <taxon>Bacteria</taxon>
        <taxon>Bacillati</taxon>
        <taxon>Actinomycetota</taxon>
        <taxon>Rubrobacteria</taxon>
        <taxon>Rubrobacterales</taxon>
        <taxon>Rubrobacteraceae</taxon>
        <taxon>Rubrobacter</taxon>
    </lineage>
</organism>
<name>A0A6G8QAJ9_9ACTN</name>
<dbReference type="PANTHER" id="PTHR43130">
    <property type="entry name" value="ARAC-FAMILY TRANSCRIPTIONAL REGULATOR"/>
    <property type="match status" value="1"/>
</dbReference>
<evidence type="ECO:0000259" key="2">
    <source>
        <dbReference type="Pfam" id="PF01965"/>
    </source>
</evidence>
<sequence length="479" mass="51072">MEDPGKEEKMQGKTQILARAAVYLLAFVVPPVLVGVVGVKAGLADRYDGPPASAEVQAEEIPAPPGHDPDKPTAVVLLGSRGSEVTDALAPYEVLSESGAFNVYAAAPEQRPATLSGGLDVLPQLTLSELDRRLKGEDPDVIVVPAMWDVGSAEHRPVAGWLKEHAEGTGTVMSVCDGAEVLADAGLLDGQRATANWANISRWERRYPDVEWVRGLRYVEDGNVMTAAGVTSGVSATLRVVRGHVGEEAAADLAREIGYPDRRIGDEPRIEADRLTVSDRALYVLSGAYGWGKPRVGVVLDEGISEIELASVFDAYPGPAFTSKTTSLASDGSRSPVRSEHGLHFVPRHDLKSAPPLDRLLIPGRDAASETDPAVSSWARENGLKPEYVHADAPAGFPFDATLRDLAEYENAPVAEFLARLLEYPTGHLELSGGGWPFARLLRPLAVGLLGLAVLVALDRLVLKPAAKLLRRPPKGTSA</sequence>
<dbReference type="SUPFAM" id="SSF52317">
    <property type="entry name" value="Class I glutamine amidotransferase-like"/>
    <property type="match status" value="1"/>
</dbReference>
<gene>
    <name evidence="3" type="ORF">GBA63_12340</name>
</gene>
<evidence type="ECO:0000313" key="4">
    <source>
        <dbReference type="Proteomes" id="UP000501452"/>
    </source>
</evidence>
<keyword evidence="1" id="KW-0812">Transmembrane</keyword>
<evidence type="ECO:0000313" key="3">
    <source>
        <dbReference type="EMBL" id="QIN83337.1"/>
    </source>
</evidence>
<protein>
    <submittedName>
        <fullName evidence="3">AraC family transcriptional regulator</fullName>
    </submittedName>
</protein>
<dbReference type="InterPro" id="IPR029062">
    <property type="entry name" value="Class_I_gatase-like"/>
</dbReference>
<keyword evidence="1" id="KW-0472">Membrane</keyword>
<proteinExistence type="predicted"/>
<dbReference type="EMBL" id="CP045119">
    <property type="protein sequence ID" value="QIN83337.1"/>
    <property type="molecule type" value="Genomic_DNA"/>
</dbReference>